<dbReference type="AlphaFoldDB" id="Q2JEZ6"/>
<protein>
    <submittedName>
        <fullName evidence="4">Integral membrane protein</fullName>
    </submittedName>
</protein>
<feature type="transmembrane region" description="Helical" evidence="2">
    <location>
        <begin position="130"/>
        <end position="153"/>
    </location>
</feature>
<evidence type="ECO:0000259" key="3">
    <source>
        <dbReference type="Pfam" id="PF25231"/>
    </source>
</evidence>
<dbReference type="Pfam" id="PF25231">
    <property type="entry name" value="DUF7847"/>
    <property type="match status" value="1"/>
</dbReference>
<keyword evidence="5" id="KW-1185">Reference proteome</keyword>
<reference evidence="4 5" key="1">
    <citation type="journal article" date="2007" name="Genome Res.">
        <title>Genome characteristics of facultatively symbiotic Frankia sp. strains reflect host range and host plant biogeography.</title>
        <authorList>
            <person name="Normand P."/>
            <person name="Lapierre P."/>
            <person name="Tisa L.S."/>
            <person name="Gogarten J.P."/>
            <person name="Alloisio N."/>
            <person name="Bagnarol E."/>
            <person name="Bassi C.A."/>
            <person name="Berry A.M."/>
            <person name="Bickhart D.M."/>
            <person name="Choisne N."/>
            <person name="Couloux A."/>
            <person name="Cournoyer B."/>
            <person name="Cruveiller S."/>
            <person name="Daubin V."/>
            <person name="Demange N."/>
            <person name="Francino M.P."/>
            <person name="Goltsman E."/>
            <person name="Huang Y."/>
            <person name="Kopp O.R."/>
            <person name="Labarre L."/>
            <person name="Lapidus A."/>
            <person name="Lavire C."/>
            <person name="Marechal J."/>
            <person name="Martinez M."/>
            <person name="Mastronunzio J.E."/>
            <person name="Mullin B.C."/>
            <person name="Niemann J."/>
            <person name="Pujic P."/>
            <person name="Rawnsley T."/>
            <person name="Rouy Z."/>
            <person name="Schenowitz C."/>
            <person name="Sellstedt A."/>
            <person name="Tavares F."/>
            <person name="Tomkins J.P."/>
            <person name="Vallenet D."/>
            <person name="Valverde C."/>
            <person name="Wall L.G."/>
            <person name="Wang Y."/>
            <person name="Medigue C."/>
            <person name="Benson D.R."/>
        </authorList>
    </citation>
    <scope>NUCLEOTIDE SEQUENCE [LARGE SCALE GENOMIC DNA]</scope>
    <source>
        <strain evidence="5">DSM 45818 / CECT 9043 / CcI3</strain>
    </source>
</reference>
<evidence type="ECO:0000256" key="2">
    <source>
        <dbReference type="SAM" id="Phobius"/>
    </source>
</evidence>
<keyword evidence="2" id="KW-1133">Transmembrane helix</keyword>
<keyword evidence="2" id="KW-0812">Transmembrane</keyword>
<dbReference type="Proteomes" id="UP000001937">
    <property type="component" value="Chromosome"/>
</dbReference>
<organism evidence="4 5">
    <name type="scientific">Frankia casuarinae (strain DSM 45818 / CECT 9043 / HFP020203 / CcI3)</name>
    <dbReference type="NCBI Taxonomy" id="106370"/>
    <lineage>
        <taxon>Bacteria</taxon>
        <taxon>Bacillati</taxon>
        <taxon>Actinomycetota</taxon>
        <taxon>Actinomycetes</taxon>
        <taxon>Frankiales</taxon>
        <taxon>Frankiaceae</taxon>
        <taxon>Frankia</taxon>
    </lineage>
</organism>
<evidence type="ECO:0000313" key="5">
    <source>
        <dbReference type="Proteomes" id="UP000001937"/>
    </source>
</evidence>
<feature type="region of interest" description="Disordered" evidence="1">
    <location>
        <begin position="1"/>
        <end position="57"/>
    </location>
</feature>
<dbReference type="HOGENOM" id="CLU_036814_0_1_11"/>
<evidence type="ECO:0000256" key="1">
    <source>
        <dbReference type="SAM" id="MobiDB-lite"/>
    </source>
</evidence>
<dbReference type="STRING" id="106370.Francci3_0762"/>
<dbReference type="InterPro" id="IPR057169">
    <property type="entry name" value="DUF7847"/>
</dbReference>
<feature type="transmembrane region" description="Helical" evidence="2">
    <location>
        <begin position="231"/>
        <end position="260"/>
    </location>
</feature>
<dbReference type="KEGG" id="fra:Francci3_0762"/>
<accession>Q2JEZ6</accession>
<feature type="transmembrane region" description="Helical" evidence="2">
    <location>
        <begin position="173"/>
        <end position="204"/>
    </location>
</feature>
<sequence>MPTTSTASLPRHIEPRHRTSTPTATSGDTPMADGPGWASPGTPPPGAPQGPWGQWRWGPAVPKPGIIPLRPLALGEILDGTFATIRTNPGATVGVTVAAAAVVETVSTTVAISGEDASPGARAAITVAMLGLDLILGLFLSGVLSVVVSEAILGSRITTIDAVRRVAPRLPGLLGLTVIVALSVVLGLIALLVGAIVVGVYLALATPAYVLEGGTVRDALRRSIAIVRGSWWRTFGILLLAMLVAGFLGAIFAIAASIVMASSESVFGDPIRGDLTVTGYIVQAIGSLLATAISTPIVSGAVVLLYVDLRIRREGLDVTLAEAARARTAGLRPSG</sequence>
<name>Q2JEZ6_FRACC</name>
<dbReference type="eggNOG" id="COG5180">
    <property type="taxonomic scope" value="Bacteria"/>
</dbReference>
<keyword evidence="2" id="KW-0472">Membrane</keyword>
<proteinExistence type="predicted"/>
<feature type="transmembrane region" description="Helical" evidence="2">
    <location>
        <begin position="280"/>
        <end position="307"/>
    </location>
</feature>
<gene>
    <name evidence="4" type="ordered locus">Francci3_0762</name>
</gene>
<evidence type="ECO:0000313" key="4">
    <source>
        <dbReference type="EMBL" id="ABD10146.1"/>
    </source>
</evidence>
<dbReference type="EMBL" id="CP000249">
    <property type="protein sequence ID" value="ABD10146.1"/>
    <property type="molecule type" value="Genomic_DNA"/>
</dbReference>
<feature type="domain" description="DUF7847" evidence="3">
    <location>
        <begin position="177"/>
        <end position="309"/>
    </location>
</feature>